<accession>A0A2T3B012</accession>
<dbReference type="InParanoid" id="A0A2T3B012"/>
<keyword evidence="2" id="KW-1185">Reference proteome</keyword>
<reference evidence="1 2" key="1">
    <citation type="journal article" date="2018" name="New Phytol.">
        <title>Comparative genomics and transcriptomics depict ericoid mycorrhizal fungi as versatile saprotrophs and plant mutualists.</title>
        <authorList>
            <person name="Martino E."/>
            <person name="Morin E."/>
            <person name="Grelet G.A."/>
            <person name="Kuo A."/>
            <person name="Kohler A."/>
            <person name="Daghino S."/>
            <person name="Barry K.W."/>
            <person name="Cichocki N."/>
            <person name="Clum A."/>
            <person name="Dockter R.B."/>
            <person name="Hainaut M."/>
            <person name="Kuo R.C."/>
            <person name="LaButti K."/>
            <person name="Lindahl B.D."/>
            <person name="Lindquist E.A."/>
            <person name="Lipzen A."/>
            <person name="Khouja H.R."/>
            <person name="Magnuson J."/>
            <person name="Murat C."/>
            <person name="Ohm R.A."/>
            <person name="Singer S.W."/>
            <person name="Spatafora J.W."/>
            <person name="Wang M."/>
            <person name="Veneault-Fourrey C."/>
            <person name="Henrissat B."/>
            <person name="Grigoriev I.V."/>
            <person name="Martin F.M."/>
            <person name="Perotto S."/>
        </authorList>
    </citation>
    <scope>NUCLEOTIDE SEQUENCE [LARGE SCALE GENOMIC DNA]</scope>
    <source>
        <strain evidence="1 2">ATCC 22711</strain>
    </source>
</reference>
<dbReference type="RefSeq" id="XP_024720242.1">
    <property type="nucleotide sequence ID" value="XM_024865795.1"/>
</dbReference>
<sequence>MSQLISLIYGGDLNLFRPRDVPFGHEEYELKILMRQTQYSGPFPAKYEEIIDQETVAVILYLGEQIPKSKLTQFHRTTEREVSKEDKEFIGKIMKLEEIGTP</sequence>
<dbReference type="OrthoDB" id="5979581at2759"/>
<dbReference type="EMBL" id="KZ679012">
    <property type="protein sequence ID" value="PSS16734.1"/>
    <property type="molecule type" value="Genomic_DNA"/>
</dbReference>
<dbReference type="GeneID" id="36573876"/>
<dbReference type="STRING" id="857342.A0A2T3B012"/>
<evidence type="ECO:0000313" key="1">
    <source>
        <dbReference type="EMBL" id="PSS16734.1"/>
    </source>
</evidence>
<gene>
    <name evidence="1" type="ORF">M430DRAFT_28483</name>
</gene>
<organism evidence="1 2">
    <name type="scientific">Amorphotheca resinae ATCC 22711</name>
    <dbReference type="NCBI Taxonomy" id="857342"/>
    <lineage>
        <taxon>Eukaryota</taxon>
        <taxon>Fungi</taxon>
        <taxon>Dikarya</taxon>
        <taxon>Ascomycota</taxon>
        <taxon>Pezizomycotina</taxon>
        <taxon>Leotiomycetes</taxon>
        <taxon>Helotiales</taxon>
        <taxon>Amorphothecaceae</taxon>
        <taxon>Amorphotheca</taxon>
    </lineage>
</organism>
<proteinExistence type="predicted"/>
<dbReference type="AlphaFoldDB" id="A0A2T3B012"/>
<protein>
    <submittedName>
        <fullName evidence="1">Uncharacterized protein</fullName>
    </submittedName>
</protein>
<evidence type="ECO:0000313" key="2">
    <source>
        <dbReference type="Proteomes" id="UP000241818"/>
    </source>
</evidence>
<dbReference type="Proteomes" id="UP000241818">
    <property type="component" value="Unassembled WGS sequence"/>
</dbReference>
<name>A0A2T3B012_AMORE</name>